<dbReference type="GeneID" id="108821805"/>
<proteinExistence type="predicted"/>
<feature type="transmembrane region" description="Helical" evidence="2">
    <location>
        <begin position="166"/>
        <end position="185"/>
    </location>
</feature>
<evidence type="ECO:0000256" key="2">
    <source>
        <dbReference type="SAM" id="Phobius"/>
    </source>
</evidence>
<dbReference type="PANTHER" id="PTHR36787">
    <property type="entry name" value="TRANSMEMBRANE PROTEIN"/>
    <property type="match status" value="1"/>
</dbReference>
<organism evidence="3 4">
    <name type="scientific">Raphanus sativus</name>
    <name type="common">Radish</name>
    <name type="synonym">Raphanus raphanistrum var. sativus</name>
    <dbReference type="NCBI Taxonomy" id="3726"/>
    <lineage>
        <taxon>Eukaryota</taxon>
        <taxon>Viridiplantae</taxon>
        <taxon>Streptophyta</taxon>
        <taxon>Embryophyta</taxon>
        <taxon>Tracheophyta</taxon>
        <taxon>Spermatophyta</taxon>
        <taxon>Magnoliopsida</taxon>
        <taxon>eudicotyledons</taxon>
        <taxon>Gunneridae</taxon>
        <taxon>Pentapetalae</taxon>
        <taxon>rosids</taxon>
        <taxon>malvids</taxon>
        <taxon>Brassicales</taxon>
        <taxon>Brassicaceae</taxon>
        <taxon>Brassiceae</taxon>
        <taxon>Raphanus</taxon>
    </lineage>
</organism>
<feature type="transmembrane region" description="Helical" evidence="2">
    <location>
        <begin position="135"/>
        <end position="154"/>
    </location>
</feature>
<keyword evidence="2" id="KW-0472">Membrane</keyword>
<feature type="compositionally biased region" description="Low complexity" evidence="1">
    <location>
        <begin position="109"/>
        <end position="121"/>
    </location>
</feature>
<gene>
    <name evidence="4" type="primary">LOC108821805</name>
</gene>
<protein>
    <submittedName>
        <fullName evidence="4">Uncharacterized protein LOC108821805</fullName>
    </submittedName>
</protein>
<evidence type="ECO:0000313" key="4">
    <source>
        <dbReference type="RefSeq" id="XP_018450303.1"/>
    </source>
</evidence>
<dbReference type="Proteomes" id="UP000504610">
    <property type="component" value="Chromosome 8"/>
</dbReference>
<dbReference type="KEGG" id="rsz:108821805"/>
<sequence>MAEEPQKASSSSLHQRSSDKKPEDAEIKPQDPDHGVSLKYPVLYPGLVPGSSPGQYDEQMNRGAGIYAVPVHQFGGHVTGLPSNYLIPLTYNVPTTRPSNETEAGGENQAQAGQGQVQQQQPAGQRQVVVRRFEIAFQLDIFLILKLAAVIYLFNQDGSRQRLALLVIFATVIYLYQTGALAPFIRWLSQGMHRAAVPPPRAQRPAARADNDPAAAMPLNQDAVPEGQENEGGDGIRANGNENVDGGQGGNQWWGIVKEIQMIVFGFITSLLPGFHNID</sequence>
<feature type="region of interest" description="Disordered" evidence="1">
    <location>
        <begin position="1"/>
        <end position="39"/>
    </location>
</feature>
<accession>A0A6J0KRT6</accession>
<feature type="region of interest" description="Disordered" evidence="1">
    <location>
        <begin position="196"/>
        <end position="244"/>
    </location>
</feature>
<dbReference type="OrthoDB" id="21589at2759"/>
<feature type="compositionally biased region" description="Basic and acidic residues" evidence="1">
    <location>
        <begin position="16"/>
        <end position="36"/>
    </location>
</feature>
<evidence type="ECO:0000256" key="1">
    <source>
        <dbReference type="SAM" id="MobiDB-lite"/>
    </source>
</evidence>
<feature type="region of interest" description="Disordered" evidence="1">
    <location>
        <begin position="96"/>
        <end position="121"/>
    </location>
</feature>
<name>A0A6J0KRT6_RAPSA</name>
<reference evidence="4" key="2">
    <citation type="submission" date="2025-08" db="UniProtKB">
        <authorList>
            <consortium name="RefSeq"/>
        </authorList>
    </citation>
    <scope>IDENTIFICATION</scope>
    <source>
        <tissue evidence="4">Leaf</tissue>
    </source>
</reference>
<keyword evidence="2" id="KW-1133">Transmembrane helix</keyword>
<dbReference type="AlphaFoldDB" id="A0A6J0KRT6"/>
<evidence type="ECO:0000313" key="3">
    <source>
        <dbReference type="Proteomes" id="UP000504610"/>
    </source>
</evidence>
<keyword evidence="3" id="KW-1185">Reference proteome</keyword>
<feature type="compositionally biased region" description="Low complexity" evidence="1">
    <location>
        <begin position="203"/>
        <end position="218"/>
    </location>
</feature>
<dbReference type="RefSeq" id="XP_018450303.1">
    <property type="nucleotide sequence ID" value="XM_018594801.2"/>
</dbReference>
<keyword evidence="2" id="KW-0812">Transmembrane</keyword>
<reference evidence="3" key="1">
    <citation type="journal article" date="2019" name="Database">
        <title>The radish genome database (RadishGD): an integrated information resource for radish genomics.</title>
        <authorList>
            <person name="Yu H.J."/>
            <person name="Baek S."/>
            <person name="Lee Y.J."/>
            <person name="Cho A."/>
            <person name="Mun J.H."/>
        </authorList>
    </citation>
    <scope>NUCLEOTIDE SEQUENCE [LARGE SCALE GENOMIC DNA]</scope>
    <source>
        <strain evidence="3">cv. WK10039</strain>
    </source>
</reference>